<evidence type="ECO:0000313" key="1">
    <source>
        <dbReference type="EMBL" id="QJA67050.1"/>
    </source>
</evidence>
<sequence length="122" mass="13011">MNSITKVVSTKQFAGDDAVSTELTIDLSNLTEADVLEYAVQTLVIRWQGSARKAKSIPATATYTAPKPGTKGTGIITRTALLNKLFGAKAPALIAKYGDVDKAYEAVKAFIDDDTDDPNTTE</sequence>
<protein>
    <recommendedName>
        <fullName evidence="3">Tail assembly chaperone</fullName>
    </recommendedName>
</protein>
<gene>
    <name evidence="2" type="ORF">MM415A00328_0002</name>
    <name evidence="1" type="ORF">MM415B00308_0028</name>
</gene>
<name>A0A6M3JB08_9ZZZZ</name>
<evidence type="ECO:0008006" key="3">
    <source>
        <dbReference type="Google" id="ProtNLM"/>
    </source>
</evidence>
<evidence type="ECO:0000313" key="2">
    <source>
        <dbReference type="EMBL" id="QJA82984.1"/>
    </source>
</evidence>
<organism evidence="1">
    <name type="scientific">viral metagenome</name>
    <dbReference type="NCBI Taxonomy" id="1070528"/>
    <lineage>
        <taxon>unclassified sequences</taxon>
        <taxon>metagenomes</taxon>
        <taxon>organismal metagenomes</taxon>
    </lineage>
</organism>
<reference evidence="1" key="1">
    <citation type="submission" date="2020-03" db="EMBL/GenBank/DDBJ databases">
        <title>The deep terrestrial virosphere.</title>
        <authorList>
            <person name="Holmfeldt K."/>
            <person name="Nilsson E."/>
            <person name="Simone D."/>
            <person name="Lopez-Fernandez M."/>
            <person name="Wu X."/>
            <person name="de Brujin I."/>
            <person name="Lundin D."/>
            <person name="Andersson A."/>
            <person name="Bertilsson S."/>
            <person name="Dopson M."/>
        </authorList>
    </citation>
    <scope>NUCLEOTIDE SEQUENCE</scope>
    <source>
        <strain evidence="2">MM415A00328</strain>
        <strain evidence="1">MM415B00308</strain>
    </source>
</reference>
<proteinExistence type="predicted"/>
<accession>A0A6M3JB08</accession>
<dbReference type="EMBL" id="MT142501">
    <property type="protein sequence ID" value="QJA82984.1"/>
    <property type="molecule type" value="Genomic_DNA"/>
</dbReference>
<dbReference type="EMBL" id="MT141565">
    <property type="protein sequence ID" value="QJA67050.1"/>
    <property type="molecule type" value="Genomic_DNA"/>
</dbReference>
<dbReference type="AlphaFoldDB" id="A0A6M3JB08"/>